<proteinExistence type="predicted"/>
<evidence type="ECO:0000313" key="2">
    <source>
        <dbReference type="Proteomes" id="UP000004621"/>
    </source>
</evidence>
<evidence type="ECO:0000313" key="1">
    <source>
        <dbReference type="EMBL" id="EFC51830.1"/>
    </source>
</evidence>
<accession>A0A9W5MZ47</accession>
<dbReference type="SUPFAM" id="SSF55469">
    <property type="entry name" value="FMN-dependent nitroreductase-like"/>
    <property type="match status" value="1"/>
</dbReference>
<dbReference type="Gene3D" id="3.40.109.10">
    <property type="entry name" value="NADH Oxidase"/>
    <property type="match status" value="1"/>
</dbReference>
<protein>
    <recommendedName>
        <fullName evidence="3">Nitroreductase domain-containing protein</fullName>
    </recommendedName>
</protein>
<evidence type="ECO:0008006" key="3">
    <source>
        <dbReference type="Google" id="ProtNLM"/>
    </source>
</evidence>
<dbReference type="Proteomes" id="UP000004621">
    <property type="component" value="Unassembled WGS sequence"/>
</dbReference>
<dbReference type="EMBL" id="ACEO02000008">
    <property type="protein sequence ID" value="EFC51830.1"/>
    <property type="molecule type" value="Genomic_DNA"/>
</dbReference>
<organism evidence="1 2">
    <name type="scientific">Neisseria subflava NJ9703</name>
    <dbReference type="NCBI Taxonomy" id="546268"/>
    <lineage>
        <taxon>Bacteria</taxon>
        <taxon>Pseudomonadati</taxon>
        <taxon>Pseudomonadota</taxon>
        <taxon>Betaproteobacteria</taxon>
        <taxon>Neisseriales</taxon>
        <taxon>Neisseriaceae</taxon>
        <taxon>Neisseria</taxon>
    </lineage>
</organism>
<reference evidence="1 2" key="1">
    <citation type="submission" date="2010-01" db="EMBL/GenBank/DDBJ databases">
        <authorList>
            <person name="Weinstock G."/>
            <person name="Sodergren E."/>
            <person name="Clifton S."/>
            <person name="Fulton L."/>
            <person name="Fulton B."/>
            <person name="Courtney L."/>
            <person name="Fronick C."/>
            <person name="Harrison M."/>
            <person name="Strong C."/>
            <person name="Farmer C."/>
            <person name="Delahaunty K."/>
            <person name="Markovic C."/>
            <person name="Hall O."/>
            <person name="Minx P."/>
            <person name="Tomlinson C."/>
            <person name="Mitreva M."/>
            <person name="Nelson J."/>
            <person name="Hou S."/>
            <person name="Wollam A."/>
            <person name="Pepin K.H."/>
            <person name="Johnson M."/>
            <person name="Bhonagiri V."/>
            <person name="Nash W.E."/>
            <person name="Warren W."/>
            <person name="Chinwalla A."/>
            <person name="Mardis E.R."/>
            <person name="Wilson R.K."/>
        </authorList>
    </citation>
    <scope>NUCLEOTIDE SEQUENCE [LARGE SCALE GENOMIC DNA]</scope>
    <source>
        <strain evidence="1 2">NJ9703</strain>
    </source>
</reference>
<dbReference type="AlphaFoldDB" id="A0A9W5MZ47"/>
<name>A0A9W5MZ47_NEISU</name>
<comment type="caution">
    <text evidence="1">The sequence shown here is derived from an EMBL/GenBank/DDBJ whole genome shotgun (WGS) entry which is preliminary data.</text>
</comment>
<dbReference type="GO" id="GO:0016491">
    <property type="term" value="F:oxidoreductase activity"/>
    <property type="evidence" value="ECO:0007669"/>
    <property type="project" value="InterPro"/>
</dbReference>
<sequence length="49" mass="5344">MAVLNEEFGLTEKGYTTVAVVSFGYRASDDFNAELPKSRLAVDVVFSKA</sequence>
<dbReference type="InterPro" id="IPR000415">
    <property type="entry name" value="Nitroreductase-like"/>
</dbReference>
<gene>
    <name evidence="1" type="ORF">NEISUBOT_04821</name>
</gene>